<dbReference type="PROSITE" id="PS00470">
    <property type="entry name" value="IDH_IMDH"/>
    <property type="match status" value="1"/>
</dbReference>
<evidence type="ECO:0000256" key="6">
    <source>
        <dbReference type="ARBA" id="ARBA00022857"/>
    </source>
</evidence>
<evidence type="ECO:0000256" key="7">
    <source>
        <dbReference type="ARBA" id="ARBA00023002"/>
    </source>
</evidence>
<keyword evidence="6 9" id="KW-0521">NADP</keyword>
<comment type="catalytic activity">
    <reaction evidence="9">
        <text>D-threo-isocitrate + NADP(+) = 2-oxoglutarate + CO2 + NADPH</text>
        <dbReference type="Rhea" id="RHEA:19629"/>
        <dbReference type="ChEBI" id="CHEBI:15562"/>
        <dbReference type="ChEBI" id="CHEBI:16526"/>
        <dbReference type="ChEBI" id="CHEBI:16810"/>
        <dbReference type="ChEBI" id="CHEBI:57783"/>
        <dbReference type="ChEBI" id="CHEBI:58349"/>
        <dbReference type="EC" id="1.1.1.42"/>
    </reaction>
</comment>
<dbReference type="Gene3D" id="3.40.718.10">
    <property type="entry name" value="Isopropylmalate Dehydrogenase"/>
    <property type="match status" value="1"/>
</dbReference>
<evidence type="ECO:0000256" key="8">
    <source>
        <dbReference type="ARBA" id="ARBA00023211"/>
    </source>
</evidence>
<keyword evidence="8 9" id="KW-0464">Manganese</keyword>
<evidence type="ECO:0000256" key="1">
    <source>
        <dbReference type="ARBA" id="ARBA00001936"/>
    </source>
</evidence>
<dbReference type="NCBIfam" id="TIGR00127">
    <property type="entry name" value="nadp_idh_euk"/>
    <property type="match status" value="1"/>
</dbReference>
<proteinExistence type="inferred from homology"/>
<organism evidence="11 12">
    <name type="scientific">Treponema lecithinolyticum ATCC 700332</name>
    <dbReference type="NCBI Taxonomy" id="1321815"/>
    <lineage>
        <taxon>Bacteria</taxon>
        <taxon>Pseudomonadati</taxon>
        <taxon>Spirochaetota</taxon>
        <taxon>Spirochaetia</taxon>
        <taxon>Spirochaetales</taxon>
        <taxon>Treponemataceae</taxon>
        <taxon>Treponema</taxon>
    </lineage>
</organism>
<sequence>MAKIPMKNAVAELDGDEMTRVLWDLIKERLLAPFVELKTEYFDLSLQNRDTTEDRVTYEAARAIKRLGVGVKCATITSNQARMAEYKLQHLTPSPNAIIRAELDGTVFRKPILLKNVRGSINCWKKPITLARHAYGDVYKNCEMYVDRPGKAELVFTGADGKETRKTIADMKGPGILQGIHNTDSSITDFARTCFLYALGEKIDVWFAAKDTISKTYDGRFKEIFYSVFEAEFKQRFAENGIEYFYTLIDDAVARVMKSEGGFLWACKNYDGDVMSDMIASACGSLAMMTSVLVSPSGAYEYEAAHGTVQKHYYRYLAGEKTSTNPCALIFAWTGALAKRAELDGTQELADFARTLEKATLDTIENGLMTADLARIAKPEAKQVLNSQEFIGAVQTELDGLWQNT</sequence>
<dbReference type="EC" id="1.1.1.42" evidence="9"/>
<evidence type="ECO:0000256" key="9">
    <source>
        <dbReference type="PIRNR" id="PIRNR000108"/>
    </source>
</evidence>
<evidence type="ECO:0000256" key="3">
    <source>
        <dbReference type="ARBA" id="ARBA00022532"/>
    </source>
</evidence>
<name>A0ABN0NYI4_TRELE</name>
<reference evidence="11 12" key="1">
    <citation type="submission" date="2013-08" db="EMBL/GenBank/DDBJ databases">
        <authorList>
            <person name="Weinstock G."/>
            <person name="Sodergren E."/>
            <person name="Wylie T."/>
            <person name="Fulton L."/>
            <person name="Fulton R."/>
            <person name="Fronick C."/>
            <person name="O'Laughlin M."/>
            <person name="Godfrey J."/>
            <person name="Miner T."/>
            <person name="Herter B."/>
            <person name="Appelbaum E."/>
            <person name="Cordes M."/>
            <person name="Lek S."/>
            <person name="Wollam A."/>
            <person name="Pepin K.H."/>
            <person name="Palsikar V.B."/>
            <person name="Mitreva M."/>
            <person name="Wilson R.K."/>
        </authorList>
    </citation>
    <scope>NUCLEOTIDE SEQUENCE [LARGE SCALE GENOMIC DNA]</scope>
    <source>
        <strain evidence="11 12">ATCC 700332</strain>
    </source>
</reference>
<dbReference type="InterPro" id="IPR024084">
    <property type="entry name" value="IsoPropMal-DH-like_dom"/>
</dbReference>
<evidence type="ECO:0000256" key="2">
    <source>
        <dbReference type="ARBA" id="ARBA00007769"/>
    </source>
</evidence>
<evidence type="ECO:0000256" key="4">
    <source>
        <dbReference type="ARBA" id="ARBA00022723"/>
    </source>
</evidence>
<protein>
    <recommendedName>
        <fullName evidence="9">Isocitrate dehydrogenase [NADP]</fullName>
        <ecNumber evidence="9">1.1.1.42</ecNumber>
    </recommendedName>
</protein>
<gene>
    <name evidence="11" type="ORF">HMPREF9193_01276</name>
</gene>
<comment type="similarity">
    <text evidence="2 9">Belongs to the isocitrate and isopropylmalate dehydrogenases family.</text>
</comment>
<dbReference type="Proteomes" id="UP000016649">
    <property type="component" value="Unassembled WGS sequence"/>
</dbReference>
<dbReference type="PIRSF" id="PIRSF000108">
    <property type="entry name" value="IDH_NADP"/>
    <property type="match status" value="1"/>
</dbReference>
<dbReference type="EMBL" id="AWVH01000031">
    <property type="protein sequence ID" value="ERJ93054.1"/>
    <property type="molecule type" value="Genomic_DNA"/>
</dbReference>
<dbReference type="RefSeq" id="WP_021687485.1">
    <property type="nucleotide sequence ID" value="NZ_KI260567.1"/>
</dbReference>
<keyword evidence="4 9" id="KW-0479">Metal-binding</keyword>
<dbReference type="InterPro" id="IPR004790">
    <property type="entry name" value="Isocitrate_DH_NADP"/>
</dbReference>
<keyword evidence="5 9" id="KW-0460">Magnesium</keyword>
<keyword evidence="12" id="KW-1185">Reference proteome</keyword>
<dbReference type="SMART" id="SM01329">
    <property type="entry name" value="Iso_dh"/>
    <property type="match status" value="1"/>
</dbReference>
<dbReference type="InterPro" id="IPR019818">
    <property type="entry name" value="IsoCit/isopropylmalate_DH_CS"/>
</dbReference>
<dbReference type="NCBIfam" id="NF006156">
    <property type="entry name" value="PRK08299.1"/>
    <property type="match status" value="1"/>
</dbReference>
<comment type="cofactor">
    <cofactor evidence="1">
        <name>Mn(2+)</name>
        <dbReference type="ChEBI" id="CHEBI:29035"/>
    </cofactor>
</comment>
<dbReference type="PANTHER" id="PTHR11822">
    <property type="entry name" value="NADP-SPECIFIC ISOCITRATE DEHYDROGENASE"/>
    <property type="match status" value="1"/>
</dbReference>
<evidence type="ECO:0000313" key="12">
    <source>
        <dbReference type="Proteomes" id="UP000016649"/>
    </source>
</evidence>
<dbReference type="Pfam" id="PF00180">
    <property type="entry name" value="Iso_dh"/>
    <property type="match status" value="1"/>
</dbReference>
<accession>A0ABN0NYI4</accession>
<comment type="cofactor">
    <cofactor evidence="9">
        <name>Mg(2+)</name>
        <dbReference type="ChEBI" id="CHEBI:18420"/>
    </cofactor>
    <cofactor evidence="9">
        <name>Mn(2+)</name>
        <dbReference type="ChEBI" id="CHEBI:29035"/>
    </cofactor>
    <text evidence="9">Binds 1 Mg(2+) or Mn(2+) ion per subunit.</text>
</comment>
<comment type="caution">
    <text evidence="11">The sequence shown here is derived from an EMBL/GenBank/DDBJ whole genome shotgun (WGS) entry which is preliminary data.</text>
</comment>
<evidence type="ECO:0000259" key="10">
    <source>
        <dbReference type="SMART" id="SM01329"/>
    </source>
</evidence>
<dbReference type="PANTHER" id="PTHR11822:SF21">
    <property type="entry name" value="ISOCITRATE DEHYDROGENASE [NADP], MITOCHONDRIAL"/>
    <property type="match status" value="1"/>
</dbReference>
<keyword evidence="7 9" id="KW-0560">Oxidoreductase</keyword>
<evidence type="ECO:0000256" key="5">
    <source>
        <dbReference type="ARBA" id="ARBA00022842"/>
    </source>
</evidence>
<evidence type="ECO:0000313" key="11">
    <source>
        <dbReference type="EMBL" id="ERJ93054.1"/>
    </source>
</evidence>
<dbReference type="SUPFAM" id="SSF53659">
    <property type="entry name" value="Isocitrate/Isopropylmalate dehydrogenase-like"/>
    <property type="match status" value="1"/>
</dbReference>
<keyword evidence="3 9" id="KW-0816">Tricarboxylic acid cycle</keyword>
<feature type="domain" description="Isopropylmalate dehydrogenase-like" evidence="10">
    <location>
        <begin position="9"/>
        <end position="394"/>
    </location>
</feature>